<evidence type="ECO:0000313" key="9">
    <source>
        <dbReference type="Proteomes" id="UP000070427"/>
    </source>
</evidence>
<evidence type="ECO:0000259" key="7">
    <source>
        <dbReference type="PROSITE" id="PS50112"/>
    </source>
</evidence>
<dbReference type="InterPro" id="IPR025943">
    <property type="entry name" value="Sigma_54_int_dom_ATP-bd_2"/>
</dbReference>
<dbReference type="InterPro" id="IPR003593">
    <property type="entry name" value="AAA+_ATPase"/>
</dbReference>
<dbReference type="Pfam" id="PF01590">
    <property type="entry name" value="GAF"/>
    <property type="match status" value="1"/>
</dbReference>
<proteinExistence type="predicted"/>
<keyword evidence="5" id="KW-0804">Transcription</keyword>
<evidence type="ECO:0000256" key="1">
    <source>
        <dbReference type="ARBA" id="ARBA00022741"/>
    </source>
</evidence>
<dbReference type="PROSITE" id="PS00688">
    <property type="entry name" value="SIGMA54_INTERACT_3"/>
    <property type="match status" value="1"/>
</dbReference>
<keyword evidence="1" id="KW-0547">Nucleotide-binding</keyword>
<dbReference type="GO" id="GO:0043565">
    <property type="term" value="F:sequence-specific DNA binding"/>
    <property type="evidence" value="ECO:0007669"/>
    <property type="project" value="InterPro"/>
</dbReference>
<evidence type="ECO:0000256" key="5">
    <source>
        <dbReference type="ARBA" id="ARBA00023163"/>
    </source>
</evidence>
<dbReference type="FunFam" id="3.40.50.300:FF:000006">
    <property type="entry name" value="DNA-binding transcriptional regulator NtrC"/>
    <property type="match status" value="1"/>
</dbReference>
<dbReference type="SMART" id="SM00091">
    <property type="entry name" value="PAS"/>
    <property type="match status" value="1"/>
</dbReference>
<gene>
    <name evidence="8" type="ORF">AN618_07560</name>
</gene>
<accession>A0A140LBM3</accession>
<dbReference type="InterPro" id="IPR003018">
    <property type="entry name" value="GAF"/>
</dbReference>
<keyword evidence="4" id="KW-0238">DNA-binding</keyword>
<dbReference type="Pfam" id="PF00989">
    <property type="entry name" value="PAS"/>
    <property type="match status" value="1"/>
</dbReference>
<dbReference type="AlphaFoldDB" id="A0A140LBM3"/>
<evidence type="ECO:0000256" key="3">
    <source>
        <dbReference type="ARBA" id="ARBA00023015"/>
    </source>
</evidence>
<dbReference type="PRINTS" id="PR01590">
    <property type="entry name" value="HTHFIS"/>
</dbReference>
<dbReference type="Pfam" id="PF02954">
    <property type="entry name" value="HTH_8"/>
    <property type="match status" value="1"/>
</dbReference>
<dbReference type="NCBIfam" id="TIGR00229">
    <property type="entry name" value="sensory_box"/>
    <property type="match status" value="1"/>
</dbReference>
<dbReference type="PATRIC" id="fig|520764.3.peg.783"/>
<dbReference type="InterPro" id="IPR029016">
    <property type="entry name" value="GAF-like_dom_sf"/>
</dbReference>
<dbReference type="SUPFAM" id="SSF55785">
    <property type="entry name" value="PYP-like sensor domain (PAS domain)"/>
    <property type="match status" value="1"/>
</dbReference>
<dbReference type="PROSITE" id="PS50112">
    <property type="entry name" value="PAS"/>
    <property type="match status" value="1"/>
</dbReference>
<protein>
    <submittedName>
        <fullName evidence="8">Limonene hydroxylase</fullName>
        <ecNumber evidence="8">1.14.13.48</ecNumber>
    </submittedName>
</protein>
<dbReference type="SMART" id="SM00382">
    <property type="entry name" value="AAA"/>
    <property type="match status" value="1"/>
</dbReference>
<organism evidence="8 9">
    <name type="scientific">Fervidicola ferrireducens</name>
    <dbReference type="NCBI Taxonomy" id="520764"/>
    <lineage>
        <taxon>Bacteria</taxon>
        <taxon>Bacillati</taxon>
        <taxon>Bacillota</taxon>
        <taxon>Clostridia</taxon>
        <taxon>Thermosediminibacterales</taxon>
        <taxon>Thermosediminibacteraceae</taxon>
        <taxon>Fervidicola</taxon>
    </lineage>
</organism>
<dbReference type="GO" id="GO:0006355">
    <property type="term" value="P:regulation of DNA-templated transcription"/>
    <property type="evidence" value="ECO:0007669"/>
    <property type="project" value="InterPro"/>
</dbReference>
<dbReference type="Gene3D" id="1.10.10.60">
    <property type="entry name" value="Homeodomain-like"/>
    <property type="match status" value="1"/>
</dbReference>
<dbReference type="PROSITE" id="PS00676">
    <property type="entry name" value="SIGMA54_INTERACT_2"/>
    <property type="match status" value="1"/>
</dbReference>
<comment type="caution">
    <text evidence="8">The sequence shown here is derived from an EMBL/GenBank/DDBJ whole genome shotgun (WGS) entry which is preliminary data.</text>
</comment>
<dbReference type="CDD" id="cd00130">
    <property type="entry name" value="PAS"/>
    <property type="match status" value="1"/>
</dbReference>
<dbReference type="InterPro" id="IPR027417">
    <property type="entry name" value="P-loop_NTPase"/>
</dbReference>
<keyword evidence="9" id="KW-1185">Reference proteome</keyword>
<dbReference type="InterPro" id="IPR000014">
    <property type="entry name" value="PAS"/>
</dbReference>
<dbReference type="PANTHER" id="PTHR32071:SF57">
    <property type="entry name" value="C4-DICARBOXYLATE TRANSPORT TRANSCRIPTIONAL REGULATORY PROTEIN DCTD"/>
    <property type="match status" value="1"/>
</dbReference>
<evidence type="ECO:0000313" key="8">
    <source>
        <dbReference type="EMBL" id="KXG77948.1"/>
    </source>
</evidence>
<dbReference type="InterPro" id="IPR002197">
    <property type="entry name" value="HTH_Fis"/>
</dbReference>
<dbReference type="Pfam" id="PF25601">
    <property type="entry name" value="AAA_lid_14"/>
    <property type="match status" value="1"/>
</dbReference>
<name>A0A140LBM3_9FIRM</name>
<dbReference type="SUPFAM" id="SSF46689">
    <property type="entry name" value="Homeodomain-like"/>
    <property type="match status" value="1"/>
</dbReference>
<evidence type="ECO:0000256" key="4">
    <source>
        <dbReference type="ARBA" id="ARBA00023125"/>
    </source>
</evidence>
<feature type="domain" description="Sigma-54 factor interaction" evidence="6">
    <location>
        <begin position="335"/>
        <end position="565"/>
    </location>
</feature>
<dbReference type="Pfam" id="PF00158">
    <property type="entry name" value="Sigma54_activat"/>
    <property type="match status" value="1"/>
</dbReference>
<dbReference type="RefSeq" id="WP_066352271.1">
    <property type="nucleotide sequence ID" value="NZ_LOED01000006.1"/>
</dbReference>
<reference evidence="8 9" key="1">
    <citation type="submission" date="2015-12" db="EMBL/GenBank/DDBJ databases">
        <title>Draft genome sequnece of Fervidicola ferrireducens strain Y170.</title>
        <authorList>
            <person name="Patel B.K."/>
        </authorList>
    </citation>
    <scope>NUCLEOTIDE SEQUENCE [LARGE SCALE GENOMIC DNA]</scope>
    <source>
        <strain evidence="8 9">Y170</strain>
    </source>
</reference>
<dbReference type="STRING" id="520764.AN618_07560"/>
<dbReference type="InParanoid" id="A0A140LBM3"/>
<dbReference type="FunCoup" id="A0A140LBM3">
    <property type="interactions" value="40"/>
</dbReference>
<dbReference type="InterPro" id="IPR025662">
    <property type="entry name" value="Sigma_54_int_dom_ATP-bd_1"/>
</dbReference>
<dbReference type="GO" id="GO:0005524">
    <property type="term" value="F:ATP binding"/>
    <property type="evidence" value="ECO:0007669"/>
    <property type="project" value="UniProtKB-KW"/>
</dbReference>
<keyword evidence="3" id="KW-0805">Transcription regulation</keyword>
<dbReference type="InterPro" id="IPR058031">
    <property type="entry name" value="AAA_lid_NorR"/>
</dbReference>
<keyword evidence="8" id="KW-0560">Oxidoreductase</keyword>
<dbReference type="SUPFAM" id="SSF52540">
    <property type="entry name" value="P-loop containing nucleoside triphosphate hydrolases"/>
    <property type="match status" value="1"/>
</dbReference>
<dbReference type="GO" id="GO:0016491">
    <property type="term" value="F:oxidoreductase activity"/>
    <property type="evidence" value="ECO:0007669"/>
    <property type="project" value="UniProtKB-KW"/>
</dbReference>
<dbReference type="SUPFAM" id="SSF55781">
    <property type="entry name" value="GAF domain-like"/>
    <property type="match status" value="1"/>
</dbReference>
<dbReference type="PANTHER" id="PTHR32071">
    <property type="entry name" value="TRANSCRIPTIONAL REGULATORY PROTEIN"/>
    <property type="match status" value="1"/>
</dbReference>
<dbReference type="InterPro" id="IPR025944">
    <property type="entry name" value="Sigma_54_int_dom_CS"/>
</dbReference>
<dbReference type="PROSITE" id="PS50045">
    <property type="entry name" value="SIGMA54_INTERACT_4"/>
    <property type="match status" value="1"/>
</dbReference>
<dbReference type="InterPro" id="IPR002078">
    <property type="entry name" value="Sigma_54_int"/>
</dbReference>
<dbReference type="Gene3D" id="1.10.8.60">
    <property type="match status" value="1"/>
</dbReference>
<dbReference type="InterPro" id="IPR009057">
    <property type="entry name" value="Homeodomain-like_sf"/>
</dbReference>
<dbReference type="Proteomes" id="UP000070427">
    <property type="component" value="Unassembled WGS sequence"/>
</dbReference>
<sequence>MENYLEFIKKAWRDFVENGNLNPFIKPIIAESWKRCKKFGVDPMGGVGKVLSKDLLELRIKENEELISIAHPIMENIYSMVAGSGFVIILVDKDGYLIDVIGDEEVMERAVELNFVKGALWTEKAVGTNAIGTSLFTDKPVQVIGAEHYCITHHSWTCSAAPIHDEEGNIIGCLDMSGSCYKAHPHTLGIVLAGAYSIEKQLALMRSHKLINATFDSISEGMIITDENLQVKKANDMAAKILGLTLEEILKVDIKDLLRDVNLVNTVLKSGNPYYDIDCNFYVKDKRIACSVNAVPVVSNKKSIGIVITFREAKYIHNVVNRVVGYKATYRFEDIITRNEEMKRIIESAKRAALSDCNILIEGESGTGKELFAQAIHNYSRRAQGPFVAVNCASLPRELVESELFGYEKGAFTGALKEGHPGKFELADGGTIFLDEIGELPLDLQSKLLRVLDNKRITRIGGTYEKRLNVRIIAATNRNLREEVERKNFRGDLYYRLNVINIKLPRLVERKEDIELLAHYFIDRLNHKNVAHPKILSKEYIEKLKNYDWPGNVRELQNAIERSYYLCEGDVITEEYLPDNILRNAKMGKMNLDSVLPFETLEKENVKNALLNCKGNVNRAAELLNISRATMYRKIRKYNIDLKSIKMNQNEIFN</sequence>
<dbReference type="Gene3D" id="3.30.450.20">
    <property type="entry name" value="PAS domain"/>
    <property type="match status" value="1"/>
</dbReference>
<evidence type="ECO:0000256" key="2">
    <source>
        <dbReference type="ARBA" id="ARBA00022840"/>
    </source>
</evidence>
<dbReference type="PROSITE" id="PS00675">
    <property type="entry name" value="SIGMA54_INTERACT_1"/>
    <property type="match status" value="1"/>
</dbReference>
<dbReference type="Gene3D" id="3.40.50.300">
    <property type="entry name" value="P-loop containing nucleotide triphosphate hydrolases"/>
    <property type="match status" value="1"/>
</dbReference>
<keyword evidence="2" id="KW-0067">ATP-binding</keyword>
<dbReference type="CDD" id="cd00009">
    <property type="entry name" value="AAA"/>
    <property type="match status" value="1"/>
</dbReference>
<dbReference type="OrthoDB" id="9803970at2"/>
<evidence type="ECO:0000259" key="6">
    <source>
        <dbReference type="PROSITE" id="PS50045"/>
    </source>
</evidence>
<dbReference type="EC" id="1.14.13.48" evidence="8"/>
<dbReference type="InterPro" id="IPR013767">
    <property type="entry name" value="PAS_fold"/>
</dbReference>
<dbReference type="Gene3D" id="3.30.450.40">
    <property type="match status" value="1"/>
</dbReference>
<dbReference type="EMBL" id="LOED01000006">
    <property type="protein sequence ID" value="KXG77948.1"/>
    <property type="molecule type" value="Genomic_DNA"/>
</dbReference>
<feature type="domain" description="PAS" evidence="7">
    <location>
        <begin position="207"/>
        <end position="250"/>
    </location>
</feature>
<dbReference type="InterPro" id="IPR035965">
    <property type="entry name" value="PAS-like_dom_sf"/>
</dbReference>